<dbReference type="PATRIC" id="fig|1238182.3.peg.2754"/>
<evidence type="ECO:0000256" key="1">
    <source>
        <dbReference type="SAM" id="SignalP"/>
    </source>
</evidence>
<gene>
    <name evidence="3" type="ORF">C882_0539</name>
</gene>
<sequence length="649" mass="69334">MIRRPLSPSPRLPLLLVLLLALVCAPAGAALAQVAHDLTLSLDPTTGLLKGTDRLTLPPGHTGPLTLRLGEGLAVEAATVGGEPVEVRRDGETLRLPVPAGAEAAAITYAGTLAAPEPPGLAPEGSWLPGGYAWFPQATDADRLEVTVTLPPGQRAAMTGALVAEEETPDGGMRTTFRAYAGEPPTLFAGPYGVTERMHEGIRLRTYFHNDVPGRLAGAYLDDVARHIDHYADVIGPYPYDGFAVVSAPHPVGLGYPGMTYVSRRILHLPFMRAQSLPHEVLHVWWGNAVCVAPGSGNWAEGLTTYMADYALADPARQDAMRRDWLRDYAALPAGEDKPLTAFRGKLHARDQVTGYGKGAFVFHMLERRIGDEAFRDGVAAVYADHRGGTAGWSDFREAFEAASDMDLSAFFDQWLARTGAPTLALEAAEAVDGGVRVTLAQGGEPYALRVPVAVETAAGTEQHLVPLSARRRTVVLDTEAAVRAVRVDPDHHLFRHLAEGERTATLRDVSLAPDAQVVVRALPEAAEETAATLAARMLGARSVDLAEDWDRDRPALVVAQGAPHAVADRLGIAAPPDVPEDASAVVWSARETPFPTLVVAVRDAESLAALVRPLPHYGRESWLAFRGGDAIAKGVWKPGAENALARRL</sequence>
<dbReference type="PANTHER" id="PTHR45726">
    <property type="entry name" value="LEUKOTRIENE A-4 HYDROLASE"/>
    <property type="match status" value="1"/>
</dbReference>
<feature type="signal peptide" evidence="1">
    <location>
        <begin position="1"/>
        <end position="29"/>
    </location>
</feature>
<dbReference type="Pfam" id="PF01433">
    <property type="entry name" value="Peptidase_M1"/>
    <property type="match status" value="1"/>
</dbReference>
<keyword evidence="1" id="KW-0732">Signal</keyword>
<dbReference type="InterPro" id="IPR014782">
    <property type="entry name" value="Peptidase_M1_dom"/>
</dbReference>
<dbReference type="EMBL" id="ANHY01000013">
    <property type="protein sequence ID" value="EKV29232.1"/>
    <property type="molecule type" value="Genomic_DNA"/>
</dbReference>
<dbReference type="InterPro" id="IPR034015">
    <property type="entry name" value="M1_LTA4H"/>
</dbReference>
<dbReference type="RefSeq" id="WP_009541197.1">
    <property type="nucleotide sequence ID" value="NZ_ANHY01000013.1"/>
</dbReference>
<dbReference type="AlphaFoldDB" id="K9GVK6"/>
<accession>K9GVK6</accession>
<protein>
    <recommendedName>
        <fullName evidence="2">Peptidase M1 membrane alanine aminopeptidase domain-containing protein</fullName>
    </recommendedName>
</protein>
<dbReference type="GO" id="GO:0008237">
    <property type="term" value="F:metallopeptidase activity"/>
    <property type="evidence" value="ECO:0007669"/>
    <property type="project" value="InterPro"/>
</dbReference>
<dbReference type="Gene3D" id="1.10.390.10">
    <property type="entry name" value="Neutral Protease Domain 2"/>
    <property type="match status" value="1"/>
</dbReference>
<dbReference type="SUPFAM" id="SSF55486">
    <property type="entry name" value="Metalloproteases ('zincins'), catalytic domain"/>
    <property type="match status" value="1"/>
</dbReference>
<dbReference type="eggNOG" id="COG0308">
    <property type="taxonomic scope" value="Bacteria"/>
</dbReference>
<feature type="domain" description="Peptidase M1 membrane alanine aminopeptidase" evidence="2">
    <location>
        <begin position="278"/>
        <end position="415"/>
    </location>
</feature>
<feature type="chain" id="PRO_5003929640" description="Peptidase M1 membrane alanine aminopeptidase domain-containing protein" evidence="1">
    <location>
        <begin position="30"/>
        <end position="649"/>
    </location>
</feature>
<evidence type="ECO:0000313" key="3">
    <source>
        <dbReference type="EMBL" id="EKV29232.1"/>
    </source>
</evidence>
<organism evidence="3 4">
    <name type="scientific">Caenispirillum salinarum AK4</name>
    <dbReference type="NCBI Taxonomy" id="1238182"/>
    <lineage>
        <taxon>Bacteria</taxon>
        <taxon>Pseudomonadati</taxon>
        <taxon>Pseudomonadota</taxon>
        <taxon>Alphaproteobacteria</taxon>
        <taxon>Rhodospirillales</taxon>
        <taxon>Novispirillaceae</taxon>
        <taxon>Caenispirillum</taxon>
    </lineage>
</organism>
<name>K9GVK6_9PROT</name>
<comment type="caution">
    <text evidence="3">The sequence shown here is derived from an EMBL/GenBank/DDBJ whole genome shotgun (WGS) entry which is preliminary data.</text>
</comment>
<evidence type="ECO:0000259" key="2">
    <source>
        <dbReference type="Pfam" id="PF01433"/>
    </source>
</evidence>
<dbReference type="STRING" id="1238182.C882_0539"/>
<evidence type="ECO:0000313" key="4">
    <source>
        <dbReference type="Proteomes" id="UP000009881"/>
    </source>
</evidence>
<dbReference type="PANTHER" id="PTHR45726:SF3">
    <property type="entry name" value="LEUKOTRIENE A-4 HYDROLASE"/>
    <property type="match status" value="1"/>
</dbReference>
<dbReference type="SUPFAM" id="SSF63737">
    <property type="entry name" value="Leukotriene A4 hydrolase N-terminal domain"/>
    <property type="match status" value="1"/>
</dbReference>
<dbReference type="Proteomes" id="UP000009881">
    <property type="component" value="Unassembled WGS sequence"/>
</dbReference>
<proteinExistence type="predicted"/>
<dbReference type="InterPro" id="IPR042097">
    <property type="entry name" value="Aminopeptidase_N-like_N_sf"/>
</dbReference>
<reference evidence="3 4" key="1">
    <citation type="journal article" date="2013" name="Genome Announc.">
        <title>Draft Genome Sequence of an Alphaproteobacterium, Caenispirillum salinarum AK4(T), Isolated from a Solar Saltern.</title>
        <authorList>
            <person name="Khatri I."/>
            <person name="Singh A."/>
            <person name="Korpole S."/>
            <person name="Pinnaka A.K."/>
            <person name="Subramanian S."/>
        </authorList>
    </citation>
    <scope>NUCLEOTIDE SEQUENCE [LARGE SCALE GENOMIC DNA]</scope>
    <source>
        <strain evidence="3 4">AK4</strain>
    </source>
</reference>
<keyword evidence="4" id="KW-1185">Reference proteome</keyword>
<dbReference type="GO" id="GO:0008270">
    <property type="term" value="F:zinc ion binding"/>
    <property type="evidence" value="ECO:0007669"/>
    <property type="project" value="InterPro"/>
</dbReference>
<dbReference type="InterPro" id="IPR027268">
    <property type="entry name" value="Peptidase_M4/M1_CTD_sf"/>
</dbReference>